<evidence type="ECO:0000256" key="2">
    <source>
        <dbReference type="SAM" id="SignalP"/>
    </source>
</evidence>
<dbReference type="Proteomes" id="UP000196232">
    <property type="component" value="Unassembled WGS sequence"/>
</dbReference>
<organism evidence="3 4">
    <name type="scientific">Companilactobacillus bobalius</name>
    <dbReference type="NCBI Taxonomy" id="2801451"/>
    <lineage>
        <taxon>Bacteria</taxon>
        <taxon>Bacillati</taxon>
        <taxon>Bacillota</taxon>
        <taxon>Bacilli</taxon>
        <taxon>Lactobacillales</taxon>
        <taxon>Lactobacillaceae</taxon>
        <taxon>Companilactobacillus</taxon>
    </lineage>
</organism>
<evidence type="ECO:0000313" key="4">
    <source>
        <dbReference type="Proteomes" id="UP000196232"/>
    </source>
</evidence>
<accession>A0A202F959</accession>
<dbReference type="EMBL" id="MYFM01000006">
    <property type="protein sequence ID" value="OVE97005.1"/>
    <property type="molecule type" value="Genomic_DNA"/>
</dbReference>
<dbReference type="RefSeq" id="WP_056953265.1">
    <property type="nucleotide sequence ID" value="NZ_LNUA01000031.1"/>
</dbReference>
<evidence type="ECO:0000313" key="3">
    <source>
        <dbReference type="EMBL" id="OVE97005.1"/>
    </source>
</evidence>
<feature type="signal peptide" evidence="2">
    <location>
        <begin position="1"/>
        <end position="25"/>
    </location>
</feature>
<reference evidence="3 4" key="1">
    <citation type="submission" date="2017-03" db="EMBL/GenBank/DDBJ databases">
        <title>Genome sequence of Lactobacillus bobalius KACC 16343.</title>
        <authorList>
            <person name="Chun J."/>
        </authorList>
    </citation>
    <scope>NUCLEOTIDE SEQUENCE [LARGE SCALE GENOMIC DNA]</scope>
    <source>
        <strain evidence="3 4">KACC 16343</strain>
    </source>
</reference>
<feature type="region of interest" description="Disordered" evidence="1">
    <location>
        <begin position="123"/>
        <end position="143"/>
    </location>
</feature>
<evidence type="ECO:0008006" key="5">
    <source>
        <dbReference type="Google" id="ProtNLM"/>
    </source>
</evidence>
<dbReference type="AlphaFoldDB" id="A0A202F959"/>
<keyword evidence="2" id="KW-0732">Signal</keyword>
<feature type="chain" id="PRO_5038507757" description="DUF5067 domain-containing protein" evidence="2">
    <location>
        <begin position="26"/>
        <end position="191"/>
    </location>
</feature>
<gene>
    <name evidence="3" type="ORF">LKACC16343_02015</name>
</gene>
<evidence type="ECO:0000256" key="1">
    <source>
        <dbReference type="SAM" id="MobiDB-lite"/>
    </source>
</evidence>
<protein>
    <recommendedName>
        <fullName evidence="5">DUF5067 domain-containing protein</fullName>
    </recommendedName>
</protein>
<proteinExistence type="predicted"/>
<comment type="caution">
    <text evidence="3">The sequence shown here is derived from an EMBL/GenBank/DDBJ whole genome shotgun (WGS) entry which is preliminary data.</text>
</comment>
<name>A0A202F959_9LACO</name>
<sequence>MRRKMLITLLLGLLFLGFNSTNVVAVKQPIIDRNYNGKTVEFDQEDLHYEILGYKVLSNPLPPSSDGDYNGLERYLVCTVKITNESSGKEASAEEVIAYDFMGWSGPNTLYAVRKPAHYENPEGTVTLETDSDSHNNSDTLKVSPGSSKTLSFFYIVYPDDNLNITVTGLSGTIENISLKRTNSNNGIVAD</sequence>